<comment type="caution">
    <text evidence="1">The sequence shown here is derived from an EMBL/GenBank/DDBJ whole genome shotgun (WGS) entry which is preliminary data.</text>
</comment>
<organism evidence="1 2">
    <name type="scientific">Vibrio europaeus</name>
    <dbReference type="NCBI Taxonomy" id="300876"/>
    <lineage>
        <taxon>Bacteria</taxon>
        <taxon>Pseudomonadati</taxon>
        <taxon>Pseudomonadota</taxon>
        <taxon>Gammaproteobacteria</taxon>
        <taxon>Vibrionales</taxon>
        <taxon>Vibrionaceae</taxon>
        <taxon>Vibrio</taxon>
        <taxon>Vibrio oreintalis group</taxon>
    </lineage>
</organism>
<sequence>MYATTATAVAMKSLKCQLPSQSKSTFPPFNCSVEATQMSRLENVYAVGHQDAYTQTLDLLPQTSLFTNKPLSAYGQFSVITLFYST</sequence>
<evidence type="ECO:0000313" key="2">
    <source>
        <dbReference type="Proteomes" id="UP001150001"/>
    </source>
</evidence>
<dbReference type="EMBL" id="JAPFIT010000033">
    <property type="protein sequence ID" value="MDC5743396.1"/>
    <property type="molecule type" value="Genomic_DNA"/>
</dbReference>
<protein>
    <submittedName>
        <fullName evidence="1">Uncharacterized protein</fullName>
    </submittedName>
</protein>
<gene>
    <name evidence="1" type="ORF">OPW20_25365</name>
</gene>
<dbReference type="GeneID" id="78079000"/>
<proteinExistence type="predicted"/>
<name>A0ABT5H206_9VIBR</name>
<accession>A0ABT5H206</accession>
<evidence type="ECO:0000313" key="1">
    <source>
        <dbReference type="EMBL" id="MDC5743396.1"/>
    </source>
</evidence>
<keyword evidence="2" id="KW-1185">Reference proteome</keyword>
<dbReference type="RefSeq" id="WP_161945497.1">
    <property type="nucleotide sequence ID" value="NZ_JAPFIM010000025.1"/>
</dbReference>
<dbReference type="Proteomes" id="UP001150001">
    <property type="component" value="Unassembled WGS sequence"/>
</dbReference>
<reference evidence="1" key="1">
    <citation type="submission" date="2022-11" db="EMBL/GenBank/DDBJ databases">
        <title>Role of the vibriolysin VemA secreted by the emergent pathogen Vibrio europaeus in the colonization of Manila clam mucus.</title>
        <authorList>
            <person name="Martinez C."/>
            <person name="Rodriguez S."/>
            <person name="Vences A."/>
            <person name="Barja J.L."/>
            <person name="Toranzo A.E."/>
            <person name="Dubert J."/>
        </authorList>
    </citation>
    <scope>NUCLEOTIDE SEQUENCE</scope>
    <source>
        <strain evidence="1">3454</strain>
    </source>
</reference>